<feature type="non-terminal residue" evidence="7">
    <location>
        <position position="1"/>
    </location>
</feature>
<comment type="similarity">
    <text evidence="1 4">Belongs to the Frigida family.</text>
</comment>
<evidence type="ECO:0000256" key="6">
    <source>
        <dbReference type="SAM" id="MobiDB-lite"/>
    </source>
</evidence>
<dbReference type="PANTHER" id="PTHR31791:SF68">
    <property type="entry name" value="FRIGIDA-LIKE PROTEIN"/>
    <property type="match status" value="1"/>
</dbReference>
<accession>A0A1E5V9E3</accession>
<keyword evidence="8" id="KW-1185">Reference proteome</keyword>
<dbReference type="GO" id="GO:0009908">
    <property type="term" value="P:flower development"/>
    <property type="evidence" value="ECO:0007669"/>
    <property type="project" value="UniProtKB-KW"/>
</dbReference>
<keyword evidence="5" id="KW-0175">Coiled coil</keyword>
<dbReference type="AlphaFoldDB" id="A0A1E5V9E3"/>
<evidence type="ECO:0000313" key="7">
    <source>
        <dbReference type="EMBL" id="OEL21741.1"/>
    </source>
</evidence>
<protein>
    <recommendedName>
        <fullName evidence="4">FRIGIDA-like protein</fullName>
    </recommendedName>
</protein>
<dbReference type="OrthoDB" id="1166059at2759"/>
<gene>
    <name evidence="7" type="ORF">BAE44_0017236</name>
</gene>
<reference evidence="7 8" key="1">
    <citation type="submission" date="2016-09" db="EMBL/GenBank/DDBJ databases">
        <title>The draft genome of Dichanthelium oligosanthes: A C3 panicoid grass species.</title>
        <authorList>
            <person name="Studer A.J."/>
            <person name="Schnable J.C."/>
            <person name="Brutnell T.P."/>
        </authorList>
    </citation>
    <scope>NUCLEOTIDE SEQUENCE [LARGE SCALE GENOMIC DNA]</scope>
    <source>
        <strain evidence="8">cv. Kellogg 1175</strain>
        <tissue evidence="7">Leaf</tissue>
    </source>
</reference>
<feature type="compositionally biased region" description="Low complexity" evidence="6">
    <location>
        <begin position="277"/>
        <end position="289"/>
    </location>
</feature>
<proteinExistence type="inferred from homology"/>
<keyword evidence="3 4" id="KW-0287">Flowering</keyword>
<feature type="coiled-coil region" evidence="5">
    <location>
        <begin position="98"/>
        <end position="139"/>
    </location>
</feature>
<evidence type="ECO:0000256" key="1">
    <source>
        <dbReference type="ARBA" id="ARBA00008956"/>
    </source>
</evidence>
<evidence type="ECO:0000256" key="5">
    <source>
        <dbReference type="SAM" id="Coils"/>
    </source>
</evidence>
<keyword evidence="2 4" id="KW-0221">Differentiation</keyword>
<dbReference type="Proteomes" id="UP000095767">
    <property type="component" value="Unassembled WGS sequence"/>
</dbReference>
<dbReference type="STRING" id="888268.A0A1E5V9E3"/>
<organism evidence="7 8">
    <name type="scientific">Dichanthelium oligosanthes</name>
    <dbReference type="NCBI Taxonomy" id="888268"/>
    <lineage>
        <taxon>Eukaryota</taxon>
        <taxon>Viridiplantae</taxon>
        <taxon>Streptophyta</taxon>
        <taxon>Embryophyta</taxon>
        <taxon>Tracheophyta</taxon>
        <taxon>Spermatophyta</taxon>
        <taxon>Magnoliopsida</taxon>
        <taxon>Liliopsida</taxon>
        <taxon>Poales</taxon>
        <taxon>Poaceae</taxon>
        <taxon>PACMAD clade</taxon>
        <taxon>Panicoideae</taxon>
        <taxon>Panicodae</taxon>
        <taxon>Paniceae</taxon>
        <taxon>Dichantheliinae</taxon>
        <taxon>Dichanthelium</taxon>
    </lineage>
</organism>
<evidence type="ECO:0000256" key="2">
    <source>
        <dbReference type="ARBA" id="ARBA00022782"/>
    </source>
</evidence>
<comment type="caution">
    <text evidence="7">The sequence shown here is derived from an EMBL/GenBank/DDBJ whole genome shotgun (WGS) entry which is preliminary data.</text>
</comment>
<evidence type="ECO:0000313" key="8">
    <source>
        <dbReference type="Proteomes" id="UP000095767"/>
    </source>
</evidence>
<evidence type="ECO:0000256" key="4">
    <source>
        <dbReference type="RuleBase" id="RU364012"/>
    </source>
</evidence>
<dbReference type="GO" id="GO:0030154">
    <property type="term" value="P:cell differentiation"/>
    <property type="evidence" value="ECO:0007669"/>
    <property type="project" value="UniProtKB-KW"/>
</dbReference>
<keyword evidence="4" id="KW-0217">Developmental protein</keyword>
<dbReference type="EMBL" id="LWDX02047230">
    <property type="protein sequence ID" value="OEL21741.1"/>
    <property type="molecule type" value="Genomic_DNA"/>
</dbReference>
<dbReference type="Pfam" id="PF07899">
    <property type="entry name" value="Frigida"/>
    <property type="match status" value="1"/>
</dbReference>
<dbReference type="InterPro" id="IPR012474">
    <property type="entry name" value="Frigida"/>
</dbReference>
<name>A0A1E5V9E3_9POAL</name>
<feature type="region of interest" description="Disordered" evidence="6">
    <location>
        <begin position="241"/>
        <end position="289"/>
    </location>
</feature>
<evidence type="ECO:0000256" key="3">
    <source>
        <dbReference type="ARBA" id="ARBA00023089"/>
    </source>
</evidence>
<dbReference type="PANTHER" id="PTHR31791">
    <property type="entry name" value="FRIGIDA-LIKE PROTEIN 3-RELATED"/>
    <property type="match status" value="1"/>
</dbReference>
<sequence length="310" mass="33436">LTLRSNFLFAPVLIEKMTQKGKQLEAVKFIQALNIVHKHPLVPVLGSYISAAALAGKMICIRGDDPASQNAADEKERTLLGTLQKFIKEQKLEELPILEEANKRMAQLEQQSADRKRAAAAAVAAAQQVSKNIEQQQQQFMQPAKRSKVENVVQGSSGQNVHSAGTPNQQFIPRQSIHTAGAPNQYQAALNQNVLPAIPQISQLVVENHRPVGIQSRVPVAPAVPTQYGGLADYEVTSSRPYRSSTLAPGPSALNVPSGHAASRSKLYSGDPLAGVSRSSGKKGSSYNYSLSNMSTYDPKCRALFCGLTL</sequence>